<dbReference type="InterPro" id="IPR010982">
    <property type="entry name" value="Lambda_DNA-bd_dom_sf"/>
</dbReference>
<dbReference type="Gene3D" id="1.10.260.40">
    <property type="entry name" value="lambda repressor-like DNA-binding domains"/>
    <property type="match status" value="1"/>
</dbReference>
<dbReference type="GO" id="GO:0005829">
    <property type="term" value="C:cytosol"/>
    <property type="evidence" value="ECO:0007669"/>
    <property type="project" value="TreeGrafter"/>
</dbReference>
<dbReference type="CDD" id="cd00093">
    <property type="entry name" value="HTH_XRE"/>
    <property type="match status" value="1"/>
</dbReference>
<organism evidence="3 4">
    <name type="scientific">[Clostridium] clostridioforme 90A8</name>
    <dbReference type="NCBI Taxonomy" id="999408"/>
    <lineage>
        <taxon>Bacteria</taxon>
        <taxon>Bacillati</taxon>
        <taxon>Bacillota</taxon>
        <taxon>Clostridia</taxon>
        <taxon>Lachnospirales</taxon>
        <taxon>Lachnospiraceae</taxon>
        <taxon>Enterocloster</taxon>
    </lineage>
</organism>
<proteinExistence type="predicted"/>
<evidence type="ECO:0000313" key="3">
    <source>
        <dbReference type="EMBL" id="ENZ17929.1"/>
    </source>
</evidence>
<dbReference type="HOGENOM" id="CLU_066192_17_6_9"/>
<dbReference type="InterPro" id="IPR001387">
    <property type="entry name" value="Cro/C1-type_HTH"/>
</dbReference>
<evidence type="ECO:0000313" key="4">
    <source>
        <dbReference type="Proteomes" id="UP000013085"/>
    </source>
</evidence>
<reference evidence="3 4" key="1">
    <citation type="submission" date="2013-01" db="EMBL/GenBank/DDBJ databases">
        <title>The Genome Sequence of Clostridium clostridioforme 90A8.</title>
        <authorList>
            <consortium name="The Broad Institute Genome Sequencing Platform"/>
            <person name="Earl A."/>
            <person name="Ward D."/>
            <person name="Feldgarden M."/>
            <person name="Gevers D."/>
            <person name="Courvalin P."/>
            <person name="Lambert T."/>
            <person name="Walker B."/>
            <person name="Young S.K."/>
            <person name="Zeng Q."/>
            <person name="Gargeya S."/>
            <person name="Fitzgerald M."/>
            <person name="Haas B."/>
            <person name="Abouelleil A."/>
            <person name="Alvarado L."/>
            <person name="Arachchi H.M."/>
            <person name="Berlin A.M."/>
            <person name="Chapman S.B."/>
            <person name="Dewar J."/>
            <person name="Goldberg J."/>
            <person name="Griggs A."/>
            <person name="Gujja S."/>
            <person name="Hansen M."/>
            <person name="Howarth C."/>
            <person name="Imamovic A."/>
            <person name="Larimer J."/>
            <person name="McCowan C."/>
            <person name="Murphy C."/>
            <person name="Neiman D."/>
            <person name="Pearson M."/>
            <person name="Priest M."/>
            <person name="Roberts A."/>
            <person name="Saif S."/>
            <person name="Shea T."/>
            <person name="Sisk P."/>
            <person name="Sykes S."/>
            <person name="Wortman J."/>
            <person name="Nusbaum C."/>
            <person name="Birren B."/>
        </authorList>
    </citation>
    <scope>NUCLEOTIDE SEQUENCE [LARGE SCALE GENOMIC DNA]</scope>
    <source>
        <strain evidence="3 4">90A8</strain>
    </source>
</reference>
<dbReference type="AlphaFoldDB" id="A0A0E2HDW7"/>
<accession>A0A0E2HDW7</accession>
<feature type="domain" description="HTH cro/C1-type" evidence="2">
    <location>
        <begin position="13"/>
        <end position="67"/>
    </location>
</feature>
<dbReference type="RefSeq" id="WP_002595375.1">
    <property type="nucleotide sequence ID" value="NZ_KB851009.1"/>
</dbReference>
<gene>
    <name evidence="3" type="ORF">HMPREF1090_01479</name>
</gene>
<dbReference type="PROSITE" id="PS50943">
    <property type="entry name" value="HTH_CROC1"/>
    <property type="match status" value="1"/>
</dbReference>
<dbReference type="Pfam" id="PF01381">
    <property type="entry name" value="HTH_3"/>
    <property type="match status" value="1"/>
</dbReference>
<dbReference type="SUPFAM" id="SSF47413">
    <property type="entry name" value="lambda repressor-like DNA-binding domains"/>
    <property type="match status" value="1"/>
</dbReference>
<name>A0A0E2HDW7_9FIRM</name>
<comment type="caution">
    <text evidence="3">The sequence shown here is derived from an EMBL/GenBank/DDBJ whole genome shotgun (WGS) entry which is preliminary data.</text>
</comment>
<dbReference type="Proteomes" id="UP000013085">
    <property type="component" value="Unassembled WGS sequence"/>
</dbReference>
<dbReference type="PANTHER" id="PTHR46797:SF1">
    <property type="entry name" value="METHYLPHOSPHONATE SYNTHASE"/>
    <property type="match status" value="1"/>
</dbReference>
<sequence length="111" mass="12107">MKKQLNVEIGGRIRKCRETLGYSRETLAEKAELASSFIGTIELGSGSFTAESLIKLCRALGTSADYILFGTEEKGNLSAINAMLSGLPPEYIPYVEELLAAYVKSIRLSDK</sequence>
<dbReference type="EMBL" id="AGYR01000012">
    <property type="protein sequence ID" value="ENZ17929.1"/>
    <property type="molecule type" value="Genomic_DNA"/>
</dbReference>
<protein>
    <recommendedName>
        <fullName evidence="2">HTH cro/C1-type domain-containing protein</fullName>
    </recommendedName>
</protein>
<dbReference type="SMART" id="SM00530">
    <property type="entry name" value="HTH_XRE"/>
    <property type="match status" value="1"/>
</dbReference>
<dbReference type="PANTHER" id="PTHR46797">
    <property type="entry name" value="HTH-TYPE TRANSCRIPTIONAL REGULATOR"/>
    <property type="match status" value="1"/>
</dbReference>
<dbReference type="GO" id="GO:0003677">
    <property type="term" value="F:DNA binding"/>
    <property type="evidence" value="ECO:0007669"/>
    <property type="project" value="UniProtKB-KW"/>
</dbReference>
<dbReference type="PATRIC" id="fig|999408.3.peg.1594"/>
<evidence type="ECO:0000259" key="2">
    <source>
        <dbReference type="PROSITE" id="PS50943"/>
    </source>
</evidence>
<keyword evidence="1" id="KW-0238">DNA-binding</keyword>
<dbReference type="GO" id="GO:0003700">
    <property type="term" value="F:DNA-binding transcription factor activity"/>
    <property type="evidence" value="ECO:0007669"/>
    <property type="project" value="TreeGrafter"/>
</dbReference>
<dbReference type="InterPro" id="IPR050807">
    <property type="entry name" value="TransReg_Diox_bact_type"/>
</dbReference>
<evidence type="ECO:0000256" key="1">
    <source>
        <dbReference type="ARBA" id="ARBA00023125"/>
    </source>
</evidence>